<dbReference type="AlphaFoldDB" id="A0A951UVU5"/>
<protein>
    <submittedName>
        <fullName evidence="3">Roadblock/LC7 domain-containing protein</fullName>
    </submittedName>
</protein>
<evidence type="ECO:0000313" key="3">
    <source>
        <dbReference type="EMBL" id="MBW4669240.1"/>
    </source>
</evidence>
<sequence length="204" mass="21579">MFLGNFLKRLTGAFHTAPELPIPKEPPKESVPKEPFLAPELPSTAENTETPSLELPPTEDSPLSTATFNTEPISPIILEEKIMINVSMLQDELQNFVSGSSDVQGAALVSPDGLALASVLPGGMDEERTAAMSASMLSLGERICRELARGSVDRIVVEGEKGYGVLVGCGADAVLLVLANATVKQGLLFLEIKRAVSKIAPLLA</sequence>
<dbReference type="InterPro" id="IPR004942">
    <property type="entry name" value="Roadblock/LAMTOR2_dom"/>
</dbReference>
<dbReference type="PANTHER" id="PTHR13323">
    <property type="entry name" value="LATE ENDOSOMAL/LYSOSOMAL MP1 INTERACTING PROTEIN"/>
    <property type="match status" value="1"/>
</dbReference>
<gene>
    <name evidence="3" type="ORF">KME60_17895</name>
</gene>
<dbReference type="Pfam" id="PF03259">
    <property type="entry name" value="Robl_LC7"/>
    <property type="match status" value="1"/>
</dbReference>
<dbReference type="SMART" id="SM00960">
    <property type="entry name" value="Robl_LC7"/>
    <property type="match status" value="1"/>
</dbReference>
<dbReference type="Gene3D" id="3.30.450.30">
    <property type="entry name" value="Dynein light chain 2a, cytoplasmic"/>
    <property type="match status" value="1"/>
</dbReference>
<evidence type="ECO:0000256" key="1">
    <source>
        <dbReference type="SAM" id="MobiDB-lite"/>
    </source>
</evidence>
<dbReference type="GO" id="GO:0005085">
    <property type="term" value="F:guanyl-nucleotide exchange factor activity"/>
    <property type="evidence" value="ECO:0007669"/>
    <property type="project" value="InterPro"/>
</dbReference>
<reference evidence="3" key="1">
    <citation type="submission" date="2021-05" db="EMBL/GenBank/DDBJ databases">
        <authorList>
            <person name="Pietrasiak N."/>
            <person name="Ward R."/>
            <person name="Stajich J.E."/>
            <person name="Kurbessoian T."/>
        </authorList>
    </citation>
    <scope>NUCLEOTIDE SEQUENCE</scope>
    <source>
        <strain evidence="3">GSE-NOS-MK-12-04C</strain>
    </source>
</reference>
<feature type="domain" description="Roadblock/LAMTOR2" evidence="2">
    <location>
        <begin position="90"/>
        <end position="179"/>
    </location>
</feature>
<evidence type="ECO:0000313" key="4">
    <source>
        <dbReference type="Proteomes" id="UP000729701"/>
    </source>
</evidence>
<evidence type="ECO:0000259" key="2">
    <source>
        <dbReference type="SMART" id="SM00960"/>
    </source>
</evidence>
<dbReference type="SUPFAM" id="SSF103196">
    <property type="entry name" value="Roadblock/LC7 domain"/>
    <property type="match status" value="1"/>
</dbReference>
<dbReference type="EMBL" id="JAHHGZ010000019">
    <property type="protein sequence ID" value="MBW4669240.1"/>
    <property type="molecule type" value="Genomic_DNA"/>
</dbReference>
<comment type="caution">
    <text evidence="3">The sequence shown here is derived from an EMBL/GenBank/DDBJ whole genome shotgun (WGS) entry which is preliminary data.</text>
</comment>
<name>A0A951UVU5_9CYAN</name>
<dbReference type="GO" id="GO:0032008">
    <property type="term" value="P:positive regulation of TOR signaling"/>
    <property type="evidence" value="ECO:0007669"/>
    <property type="project" value="InterPro"/>
</dbReference>
<reference evidence="3" key="2">
    <citation type="journal article" date="2022" name="Microbiol. Resour. Announc.">
        <title>Metagenome Sequencing to Explore Phylogenomics of Terrestrial Cyanobacteria.</title>
        <authorList>
            <person name="Ward R.D."/>
            <person name="Stajich J.E."/>
            <person name="Johansen J.R."/>
            <person name="Huntemann M."/>
            <person name="Clum A."/>
            <person name="Foster B."/>
            <person name="Foster B."/>
            <person name="Roux S."/>
            <person name="Palaniappan K."/>
            <person name="Varghese N."/>
            <person name="Mukherjee S."/>
            <person name="Reddy T.B.K."/>
            <person name="Daum C."/>
            <person name="Copeland A."/>
            <person name="Chen I.A."/>
            <person name="Ivanova N.N."/>
            <person name="Kyrpides N.C."/>
            <person name="Shapiro N."/>
            <person name="Eloe-Fadrosh E.A."/>
            <person name="Pietrasiak N."/>
        </authorList>
    </citation>
    <scope>NUCLEOTIDE SEQUENCE</scope>
    <source>
        <strain evidence="3">GSE-NOS-MK-12-04C</strain>
    </source>
</reference>
<accession>A0A951UVU5</accession>
<dbReference type="Proteomes" id="UP000729701">
    <property type="component" value="Unassembled WGS sequence"/>
</dbReference>
<feature type="region of interest" description="Disordered" evidence="1">
    <location>
        <begin position="17"/>
        <end position="68"/>
    </location>
</feature>
<organism evidence="3 4">
    <name type="scientific">Cyanomargarita calcarea GSE-NOS-MK-12-04C</name>
    <dbReference type="NCBI Taxonomy" id="2839659"/>
    <lineage>
        <taxon>Bacteria</taxon>
        <taxon>Bacillati</taxon>
        <taxon>Cyanobacteriota</taxon>
        <taxon>Cyanophyceae</taxon>
        <taxon>Nostocales</taxon>
        <taxon>Cyanomargaritaceae</taxon>
        <taxon>Cyanomargarita</taxon>
    </lineage>
</organism>
<proteinExistence type="predicted"/>
<dbReference type="InterPro" id="IPR037587">
    <property type="entry name" value="LAMTOR2-like"/>
</dbReference>
<dbReference type="GO" id="GO:0060090">
    <property type="term" value="F:molecular adaptor activity"/>
    <property type="evidence" value="ECO:0007669"/>
    <property type="project" value="InterPro"/>
</dbReference>